<feature type="region of interest" description="Disordered" evidence="2">
    <location>
        <begin position="156"/>
        <end position="203"/>
    </location>
</feature>
<feature type="compositionally biased region" description="Basic and acidic residues" evidence="2">
    <location>
        <begin position="788"/>
        <end position="805"/>
    </location>
</feature>
<gene>
    <name evidence="3" type="ORF">JOQ06_023953</name>
</gene>
<evidence type="ECO:0000313" key="4">
    <source>
        <dbReference type="Proteomes" id="UP001219934"/>
    </source>
</evidence>
<feature type="region of interest" description="Disordered" evidence="2">
    <location>
        <begin position="772"/>
        <end position="826"/>
    </location>
</feature>
<dbReference type="AlphaFoldDB" id="A0AAD6BK71"/>
<feature type="compositionally biased region" description="Polar residues" evidence="2">
    <location>
        <begin position="946"/>
        <end position="958"/>
    </location>
</feature>
<sequence length="1053" mass="120232">MDDELEIFIRERRARVAVDKASLEQDPSYMDLKAKPHRAYGFTVKENIPPKSKTQGKEDSCGVGLPLGVEYERKKQRLQHELRMDYRRYMAQQEAGVLSEQRPPSHRDAATLTEDSRELLRALRLAEGKPLCSEDDEERASVPPRHCDRLWDSEEKEEELMMEGRRHRQTGAEATHERRRLNKTDNGEKRENPGRGSRVLTKDEDPEIVTGLIIGAENTEEVLRKRKERYRQELQEQIAEQHMIKKREKDFGLKVAATGTNDPEKQPDRIRQLGLGRRGYPGESDSSLRALWNNVRVGVRERETPPPPPELPHVAFQSPRLEYSSTLSLFPNSQPAPPSFPRASDTPRIPLFPPHPPSTEAFRSPYGEPHHYYGSRYLLEPNMAAYYGHLSVPGAGPPVSYWNLPPGGALPSQLGHHSPHSQHSGSSCPEPPTQLRNESAAGSQLRVFPSDRSRSTRERILSYREELKKQEAPMEGNSELYNQIQEQQEQRRVEIQERERYEAKLEADIKKHQPWGRGGGGAPLRDCTGNLIADLNQMHKLNEEAYMNPEQWQRRATAPRAELPDPSERVSGTVAERSSHDSSDRLSGFTPVATPQFARGSVFSNQPSQQQLHEQDQYKAYLKQQAHLQLLLSLSIDEKMLKKAEEKEQMRLEEEKEEKRLAEQRARIQREYDEEQERKKGKEMELKARVDEVYRQPSPPIPALQGKHGRQQYTPRPPTVDSQQSSAPLSELSFSGLQSPPVPARRNQLRAAGDQWEVYSELSALRRQLRSEQKRLQHGEWEEPESPLSDRQRERPPVDVFEMARLRLQAPVRRPNSRNPEPRNLQRIHDSLLLKYTDGESRLGFSEVPKLEEVGVASRRRRGYRDPYQQSSQTSTAQDDYFDLSPLHQNEYLRSAMGGSAQGSLLESESAFIDRLGEAFPVPHTPELEKAPQLSARERRRLAKQPQRTQDGASSQHEAYSAHSGGRLQQEVEPRGDGRSYRAVQLMALSRRGNTAGPEDLSDDDCSPPGFSLHNGNRRGSVDTVSMDPWMRPGTSDTLNCLDQPSRRERLVT</sequence>
<evidence type="ECO:0000256" key="1">
    <source>
        <dbReference type="SAM" id="Coils"/>
    </source>
</evidence>
<feature type="compositionally biased region" description="Basic and acidic residues" evidence="2">
    <location>
        <begin position="449"/>
        <end position="458"/>
    </location>
</feature>
<reference evidence="3" key="1">
    <citation type="submission" date="2022-11" db="EMBL/GenBank/DDBJ databases">
        <title>Chromosome-level genome of Pogonophryne albipinna.</title>
        <authorList>
            <person name="Jo E."/>
        </authorList>
    </citation>
    <scope>NUCLEOTIDE SEQUENCE</scope>
    <source>
        <strain evidence="3">SGF0006</strain>
        <tissue evidence="3">Muscle</tissue>
    </source>
</reference>
<feature type="compositionally biased region" description="Polar residues" evidence="2">
    <location>
        <begin position="720"/>
        <end position="738"/>
    </location>
</feature>
<evidence type="ECO:0000256" key="2">
    <source>
        <dbReference type="SAM" id="MobiDB-lite"/>
    </source>
</evidence>
<keyword evidence="4" id="KW-1185">Reference proteome</keyword>
<feature type="compositionally biased region" description="Low complexity" evidence="2">
    <location>
        <begin position="811"/>
        <end position="823"/>
    </location>
</feature>
<proteinExistence type="predicted"/>
<feature type="region of interest" description="Disordered" evidence="2">
    <location>
        <begin position="922"/>
        <end position="977"/>
    </location>
</feature>
<feature type="compositionally biased region" description="Basic and acidic residues" evidence="2">
    <location>
        <begin position="668"/>
        <end position="694"/>
    </location>
</feature>
<dbReference type="PANTHER" id="PTHR21616">
    <property type="entry name" value="CENTROSOME SPINDLE POLE ASSOCIATED PROTEIN"/>
    <property type="match status" value="1"/>
</dbReference>
<name>A0AAD6BK71_9TELE</name>
<comment type="caution">
    <text evidence="3">The sequence shown here is derived from an EMBL/GenBank/DDBJ whole genome shotgun (WGS) entry which is preliminary data.</text>
</comment>
<feature type="region of interest" description="Disordered" evidence="2">
    <location>
        <begin position="668"/>
        <end position="750"/>
    </location>
</feature>
<feature type="region of interest" description="Disordered" evidence="2">
    <location>
        <begin position="993"/>
        <end position="1053"/>
    </location>
</feature>
<feature type="region of interest" description="Disordered" evidence="2">
    <location>
        <begin position="410"/>
        <end position="458"/>
    </location>
</feature>
<feature type="compositionally biased region" description="Basic and acidic residues" evidence="2">
    <location>
        <begin position="772"/>
        <end position="781"/>
    </location>
</feature>
<dbReference type="InterPro" id="IPR026708">
    <property type="entry name" value="CSPP1"/>
</dbReference>
<feature type="region of interest" description="Disordered" evidence="2">
    <location>
        <begin position="860"/>
        <end position="882"/>
    </location>
</feature>
<feature type="region of interest" description="Disordered" evidence="2">
    <location>
        <begin position="552"/>
        <end position="590"/>
    </location>
</feature>
<feature type="compositionally biased region" description="Basic and acidic residues" evidence="2">
    <location>
        <begin position="182"/>
        <end position="193"/>
    </location>
</feature>
<dbReference type="Proteomes" id="UP001219934">
    <property type="component" value="Unassembled WGS sequence"/>
</dbReference>
<feature type="compositionally biased region" description="Low complexity" evidence="2">
    <location>
        <begin position="410"/>
        <end position="427"/>
    </location>
</feature>
<evidence type="ECO:0008006" key="5">
    <source>
        <dbReference type="Google" id="ProtNLM"/>
    </source>
</evidence>
<dbReference type="GO" id="GO:0005813">
    <property type="term" value="C:centrosome"/>
    <property type="evidence" value="ECO:0007669"/>
    <property type="project" value="InterPro"/>
</dbReference>
<accession>A0AAD6BK71</accession>
<dbReference type="GO" id="GO:0005874">
    <property type="term" value="C:microtubule"/>
    <property type="evidence" value="ECO:0007669"/>
    <property type="project" value="InterPro"/>
</dbReference>
<organism evidence="3 4">
    <name type="scientific">Pogonophryne albipinna</name>
    <dbReference type="NCBI Taxonomy" id="1090488"/>
    <lineage>
        <taxon>Eukaryota</taxon>
        <taxon>Metazoa</taxon>
        <taxon>Chordata</taxon>
        <taxon>Craniata</taxon>
        <taxon>Vertebrata</taxon>
        <taxon>Euteleostomi</taxon>
        <taxon>Actinopterygii</taxon>
        <taxon>Neopterygii</taxon>
        <taxon>Teleostei</taxon>
        <taxon>Neoteleostei</taxon>
        <taxon>Acanthomorphata</taxon>
        <taxon>Eupercaria</taxon>
        <taxon>Perciformes</taxon>
        <taxon>Notothenioidei</taxon>
        <taxon>Pogonophryne</taxon>
    </lineage>
</organism>
<dbReference type="GO" id="GO:0000922">
    <property type="term" value="C:spindle pole"/>
    <property type="evidence" value="ECO:0007669"/>
    <property type="project" value="InterPro"/>
</dbReference>
<keyword evidence="1" id="KW-0175">Coiled coil</keyword>
<protein>
    <recommendedName>
        <fullName evidence="5">Centrosome and spindle pole associated protein 1</fullName>
    </recommendedName>
</protein>
<feature type="coiled-coil region" evidence="1">
    <location>
        <begin position="213"/>
        <end position="240"/>
    </location>
</feature>
<dbReference type="EMBL" id="JAPTMU010000003">
    <property type="protein sequence ID" value="KAJ4946285.1"/>
    <property type="molecule type" value="Genomic_DNA"/>
</dbReference>
<evidence type="ECO:0000313" key="3">
    <source>
        <dbReference type="EMBL" id="KAJ4946285.1"/>
    </source>
</evidence>
<feature type="coiled-coil region" evidence="1">
    <location>
        <begin position="477"/>
        <end position="504"/>
    </location>
</feature>
<dbReference type="GO" id="GO:0032467">
    <property type="term" value="P:positive regulation of cytokinesis"/>
    <property type="evidence" value="ECO:0007669"/>
    <property type="project" value="InterPro"/>
</dbReference>
<dbReference type="PANTHER" id="PTHR21616:SF2">
    <property type="entry name" value="CENTROSOME AND SPINDLE POLE-ASSOCIATED PROTEIN 1"/>
    <property type="match status" value="1"/>
</dbReference>